<feature type="transmembrane region" description="Helical" evidence="5">
    <location>
        <begin position="173"/>
        <end position="198"/>
    </location>
</feature>
<sequence length="267" mass="27958">MIGLFILYLALGAFAGILAGLLGIGGGLVIVPMLTFAFTWQGIPHEHILHMALGTSMMSIIFTSISSFRAHNKRGAVRWDVFWRITPGIIVGSFVGAWVASMLPTNTLKVIFGVFLYYVSFQMITGKKPNPSRQVPGKPGMFGVGGVIGIFSALVGIGGGTLSVPFLTWCNVVIQTAIGTAAAIGLPIALAGSLGYLINGIGVAGRPAWTIGYIYLPALIGIVCMSVLTAPLGAKLAHTLPVATLKKVFAVLLFLVGSRMLWSAIAG</sequence>
<feature type="transmembrane region" description="Helical" evidence="5">
    <location>
        <begin position="7"/>
        <end position="36"/>
    </location>
</feature>
<feature type="transmembrane region" description="Helical" evidence="5">
    <location>
        <begin position="48"/>
        <end position="69"/>
    </location>
</feature>
<gene>
    <name evidence="6" type="ORF">DQK91_06520</name>
</gene>
<name>A0A6P1ZJ85_9BACT</name>
<evidence type="ECO:0000256" key="3">
    <source>
        <dbReference type="ARBA" id="ARBA00022989"/>
    </source>
</evidence>
<dbReference type="AlphaFoldDB" id="A0A6P1ZJ85"/>
<dbReference type="EMBL" id="QMIF01000003">
    <property type="protein sequence ID" value="TVM35051.1"/>
    <property type="molecule type" value="Genomic_DNA"/>
</dbReference>
<dbReference type="InterPro" id="IPR002781">
    <property type="entry name" value="TM_pro_TauE-like"/>
</dbReference>
<keyword evidence="2 5" id="KW-0812">Transmembrane</keyword>
<evidence type="ECO:0000313" key="7">
    <source>
        <dbReference type="Proteomes" id="UP000434052"/>
    </source>
</evidence>
<reference evidence="6 7" key="1">
    <citation type="submission" date="2018-06" db="EMBL/GenBank/DDBJ databases">
        <title>Complete genome of Desulfovibrio marinus P48SEP.</title>
        <authorList>
            <person name="Crispim J.S."/>
            <person name="Vidigal P.M.P."/>
            <person name="Silva L.C.F."/>
            <person name="Araujo L.C."/>
            <person name="Laguardia C.N."/>
            <person name="Dias R.S."/>
            <person name="Sousa M.P."/>
            <person name="Paula S.O."/>
            <person name="Silva C."/>
        </authorList>
    </citation>
    <scope>NUCLEOTIDE SEQUENCE [LARGE SCALE GENOMIC DNA]</scope>
    <source>
        <strain evidence="6 7">P48SEP</strain>
    </source>
</reference>
<feature type="transmembrane region" description="Helical" evidence="5">
    <location>
        <begin position="248"/>
        <end position="266"/>
    </location>
</feature>
<evidence type="ECO:0000256" key="4">
    <source>
        <dbReference type="ARBA" id="ARBA00023136"/>
    </source>
</evidence>
<dbReference type="OrthoDB" id="457670at2"/>
<keyword evidence="4 5" id="KW-0472">Membrane</keyword>
<evidence type="ECO:0000256" key="1">
    <source>
        <dbReference type="ARBA" id="ARBA00004141"/>
    </source>
</evidence>
<proteinExistence type="inferred from homology"/>
<keyword evidence="3 5" id="KW-1133">Transmembrane helix</keyword>
<organism evidence="6 7">
    <name type="scientific">Oceanidesulfovibrio marinus</name>
    <dbReference type="NCBI Taxonomy" id="370038"/>
    <lineage>
        <taxon>Bacteria</taxon>
        <taxon>Pseudomonadati</taxon>
        <taxon>Thermodesulfobacteriota</taxon>
        <taxon>Desulfovibrionia</taxon>
        <taxon>Desulfovibrionales</taxon>
        <taxon>Desulfovibrionaceae</taxon>
        <taxon>Oceanidesulfovibrio</taxon>
    </lineage>
</organism>
<dbReference type="Proteomes" id="UP000434052">
    <property type="component" value="Unassembled WGS sequence"/>
</dbReference>
<dbReference type="Pfam" id="PF01925">
    <property type="entry name" value="TauE"/>
    <property type="match status" value="1"/>
</dbReference>
<dbReference type="PANTHER" id="PTHR43483">
    <property type="entry name" value="MEMBRANE TRANSPORTER PROTEIN HI_0806-RELATED"/>
    <property type="match status" value="1"/>
</dbReference>
<feature type="transmembrane region" description="Helical" evidence="5">
    <location>
        <begin position="144"/>
        <end position="167"/>
    </location>
</feature>
<accession>A0A6P1ZJ85</accession>
<feature type="transmembrane region" description="Helical" evidence="5">
    <location>
        <begin position="210"/>
        <end position="228"/>
    </location>
</feature>
<evidence type="ECO:0000256" key="2">
    <source>
        <dbReference type="ARBA" id="ARBA00022692"/>
    </source>
</evidence>
<comment type="similarity">
    <text evidence="5">Belongs to the 4-toluene sulfonate uptake permease (TSUP) (TC 2.A.102) family.</text>
</comment>
<evidence type="ECO:0000256" key="5">
    <source>
        <dbReference type="RuleBase" id="RU363041"/>
    </source>
</evidence>
<comment type="caution">
    <text evidence="6">The sequence shown here is derived from an EMBL/GenBank/DDBJ whole genome shotgun (WGS) entry which is preliminary data.</text>
</comment>
<dbReference type="PANTHER" id="PTHR43483:SF3">
    <property type="entry name" value="MEMBRANE TRANSPORTER PROTEIN HI_0806-RELATED"/>
    <property type="match status" value="1"/>
</dbReference>
<dbReference type="GO" id="GO:0005886">
    <property type="term" value="C:plasma membrane"/>
    <property type="evidence" value="ECO:0007669"/>
    <property type="project" value="UniProtKB-SubCell"/>
</dbReference>
<comment type="subcellular location">
    <subcellularLocation>
        <location evidence="5">Cell membrane</location>
        <topology evidence="5">Multi-pass membrane protein</topology>
    </subcellularLocation>
    <subcellularLocation>
        <location evidence="1">Membrane</location>
        <topology evidence="1">Multi-pass membrane protein</topology>
    </subcellularLocation>
</comment>
<dbReference type="RefSeq" id="WP_144234604.1">
    <property type="nucleotide sequence ID" value="NZ_QMIF01000003.1"/>
</dbReference>
<feature type="transmembrane region" description="Helical" evidence="5">
    <location>
        <begin position="106"/>
        <end position="124"/>
    </location>
</feature>
<feature type="transmembrane region" description="Helical" evidence="5">
    <location>
        <begin position="81"/>
        <end position="100"/>
    </location>
</feature>
<protein>
    <recommendedName>
        <fullName evidence="5">Probable membrane transporter protein</fullName>
    </recommendedName>
</protein>
<keyword evidence="5" id="KW-1003">Cell membrane</keyword>
<evidence type="ECO:0000313" key="6">
    <source>
        <dbReference type="EMBL" id="TVM35051.1"/>
    </source>
</evidence>